<dbReference type="SUPFAM" id="SSF64518">
    <property type="entry name" value="Phase 1 flagellin"/>
    <property type="match status" value="1"/>
</dbReference>
<dbReference type="PANTHER" id="PTHR42792">
    <property type="entry name" value="FLAGELLIN"/>
    <property type="match status" value="1"/>
</dbReference>
<feature type="domain" description="Flagellin N-terminal" evidence="5">
    <location>
        <begin position="9"/>
        <end position="138"/>
    </location>
</feature>
<evidence type="ECO:0000256" key="4">
    <source>
        <dbReference type="SAM" id="MobiDB-lite"/>
    </source>
</evidence>
<protein>
    <recommendedName>
        <fullName evidence="3">Flagellin</fullName>
    </recommendedName>
</protein>
<feature type="compositionally biased region" description="Pro residues" evidence="4">
    <location>
        <begin position="166"/>
        <end position="181"/>
    </location>
</feature>
<feature type="region of interest" description="Disordered" evidence="4">
    <location>
        <begin position="162"/>
        <end position="181"/>
    </location>
</feature>
<dbReference type="AlphaFoldDB" id="A0AA37V2J5"/>
<evidence type="ECO:0000259" key="5">
    <source>
        <dbReference type="Pfam" id="PF00669"/>
    </source>
</evidence>
<dbReference type="InterPro" id="IPR001492">
    <property type="entry name" value="Flagellin"/>
</dbReference>
<keyword evidence="7" id="KW-0966">Cell projection</keyword>
<dbReference type="GO" id="GO:0009288">
    <property type="term" value="C:bacterial-type flagellum"/>
    <property type="evidence" value="ECO:0007669"/>
    <property type="project" value="UniProtKB-SubCell"/>
</dbReference>
<evidence type="ECO:0000313" key="8">
    <source>
        <dbReference type="Proteomes" id="UP001161325"/>
    </source>
</evidence>
<organism evidence="7 8">
    <name type="scientific">Roseisolibacter agri</name>
    <dbReference type="NCBI Taxonomy" id="2014610"/>
    <lineage>
        <taxon>Bacteria</taxon>
        <taxon>Pseudomonadati</taxon>
        <taxon>Gemmatimonadota</taxon>
        <taxon>Gemmatimonadia</taxon>
        <taxon>Gemmatimonadales</taxon>
        <taxon>Gemmatimonadaceae</taxon>
        <taxon>Roseisolibacter</taxon>
    </lineage>
</organism>
<evidence type="ECO:0000256" key="3">
    <source>
        <dbReference type="RuleBase" id="RU362073"/>
    </source>
</evidence>
<sequence length="317" mass="33436">MRVTNSLVTRSLTNRLLDSQRLLAEAQERVASGKRVRKMSDDPTAGSAIMQASGSLRAISQYQRNVGNVVARLDGEDTALGQLTDMMTRAKELAAATVGATVGAPGRRAAALEVRGLLAQAIQVGNVRVGDEYLFGGTTNDGRPPFTASTTLPDGTRVFVQTDTPPAVPPAPPGDPIPRPPTGERQIEIAAGSTMLGAHDGQTVFLDTGVLAALEDLALAMENDSPDEMRTAMGALDRGFDDVQALLGDVGARQNQVDSVLAGLAALEDNLVEEKSSLSEVEMEAAITEMLQRQTAYQAAMMASSKVLGLSLTDYIR</sequence>
<dbReference type="InterPro" id="IPR046358">
    <property type="entry name" value="Flagellin_C"/>
</dbReference>
<keyword evidence="2 3" id="KW-0975">Bacterial flagellum</keyword>
<name>A0AA37V2J5_9BACT</name>
<accession>A0AA37V2J5</accession>
<reference evidence="7" key="1">
    <citation type="submission" date="2022-08" db="EMBL/GenBank/DDBJ databases">
        <title>Draft genome sequencing of Roseisolibacter agri AW1220.</title>
        <authorList>
            <person name="Tobiishi Y."/>
            <person name="Tonouchi A."/>
        </authorList>
    </citation>
    <scope>NUCLEOTIDE SEQUENCE</scope>
    <source>
        <strain evidence="7">AW1220</strain>
    </source>
</reference>
<comment type="function">
    <text evidence="3">Flagellin is the subunit protein which polymerizes to form the filaments of bacterial flagella.</text>
</comment>
<keyword evidence="7" id="KW-0282">Flagellum</keyword>
<dbReference type="Pfam" id="PF00700">
    <property type="entry name" value="Flagellin_C"/>
    <property type="match status" value="1"/>
</dbReference>
<evidence type="ECO:0000259" key="6">
    <source>
        <dbReference type="Pfam" id="PF00700"/>
    </source>
</evidence>
<evidence type="ECO:0000256" key="2">
    <source>
        <dbReference type="ARBA" id="ARBA00023143"/>
    </source>
</evidence>
<feature type="domain" description="Flagellin C-terminal" evidence="6">
    <location>
        <begin position="234"/>
        <end position="310"/>
    </location>
</feature>
<dbReference type="RefSeq" id="WP_284349803.1">
    <property type="nucleotide sequence ID" value="NZ_BRXS01000003.1"/>
</dbReference>
<comment type="similarity">
    <text evidence="1 3">Belongs to the bacterial flagellin family.</text>
</comment>
<dbReference type="GO" id="GO:0005198">
    <property type="term" value="F:structural molecule activity"/>
    <property type="evidence" value="ECO:0007669"/>
    <property type="project" value="UniProtKB-UniRule"/>
</dbReference>
<comment type="caution">
    <text evidence="7">The sequence shown here is derived from an EMBL/GenBank/DDBJ whole genome shotgun (WGS) entry which is preliminary data.</text>
</comment>
<dbReference type="EMBL" id="BRXS01000003">
    <property type="protein sequence ID" value="GLC25347.1"/>
    <property type="molecule type" value="Genomic_DNA"/>
</dbReference>
<dbReference type="Pfam" id="PF00669">
    <property type="entry name" value="Flagellin_N"/>
    <property type="match status" value="1"/>
</dbReference>
<dbReference type="InterPro" id="IPR001029">
    <property type="entry name" value="Flagellin_N"/>
</dbReference>
<gene>
    <name evidence="7" type="ORF">rosag_18600</name>
</gene>
<evidence type="ECO:0000313" key="7">
    <source>
        <dbReference type="EMBL" id="GLC25347.1"/>
    </source>
</evidence>
<comment type="subcellular location">
    <subcellularLocation>
        <location evidence="3">Secreted</location>
    </subcellularLocation>
    <subcellularLocation>
        <location evidence="3">Bacterial flagellum</location>
    </subcellularLocation>
</comment>
<keyword evidence="3" id="KW-0964">Secreted</keyword>
<dbReference type="GO" id="GO:0005576">
    <property type="term" value="C:extracellular region"/>
    <property type="evidence" value="ECO:0007669"/>
    <property type="project" value="UniProtKB-SubCell"/>
</dbReference>
<proteinExistence type="inferred from homology"/>
<dbReference type="PANTHER" id="PTHR42792:SF1">
    <property type="entry name" value="FLAGELLAR HOOK-ASSOCIATED PROTEIN 3"/>
    <property type="match status" value="1"/>
</dbReference>
<dbReference type="Proteomes" id="UP001161325">
    <property type="component" value="Unassembled WGS sequence"/>
</dbReference>
<evidence type="ECO:0000256" key="1">
    <source>
        <dbReference type="ARBA" id="ARBA00005709"/>
    </source>
</evidence>
<keyword evidence="7" id="KW-0969">Cilium</keyword>
<keyword evidence="8" id="KW-1185">Reference proteome</keyword>
<dbReference type="Gene3D" id="1.20.1330.10">
    <property type="entry name" value="f41 fragment of flagellin, N-terminal domain"/>
    <property type="match status" value="1"/>
</dbReference>